<proteinExistence type="predicted"/>
<reference evidence="1 2" key="1">
    <citation type="journal article" date="2019" name="Commun. Biol.">
        <title>The bagworm genome reveals a unique fibroin gene that provides high tensile strength.</title>
        <authorList>
            <person name="Kono N."/>
            <person name="Nakamura H."/>
            <person name="Ohtoshi R."/>
            <person name="Tomita M."/>
            <person name="Numata K."/>
            <person name="Arakawa K."/>
        </authorList>
    </citation>
    <scope>NUCLEOTIDE SEQUENCE [LARGE SCALE GENOMIC DNA]</scope>
</reference>
<dbReference type="AlphaFoldDB" id="A0A4C1XVV8"/>
<accession>A0A4C1XVV8</accession>
<keyword evidence="2" id="KW-1185">Reference proteome</keyword>
<evidence type="ECO:0000313" key="2">
    <source>
        <dbReference type="Proteomes" id="UP000299102"/>
    </source>
</evidence>
<comment type="caution">
    <text evidence="1">The sequence shown here is derived from an EMBL/GenBank/DDBJ whole genome shotgun (WGS) entry which is preliminary data.</text>
</comment>
<protein>
    <submittedName>
        <fullName evidence="1">Uncharacterized protein</fullName>
    </submittedName>
</protein>
<evidence type="ECO:0000313" key="1">
    <source>
        <dbReference type="EMBL" id="GBP66295.1"/>
    </source>
</evidence>
<gene>
    <name evidence="1" type="ORF">EVAR_77911_1</name>
</gene>
<dbReference type="Proteomes" id="UP000299102">
    <property type="component" value="Unassembled WGS sequence"/>
</dbReference>
<organism evidence="1 2">
    <name type="scientific">Eumeta variegata</name>
    <name type="common">Bagworm moth</name>
    <name type="synonym">Eumeta japonica</name>
    <dbReference type="NCBI Taxonomy" id="151549"/>
    <lineage>
        <taxon>Eukaryota</taxon>
        <taxon>Metazoa</taxon>
        <taxon>Ecdysozoa</taxon>
        <taxon>Arthropoda</taxon>
        <taxon>Hexapoda</taxon>
        <taxon>Insecta</taxon>
        <taxon>Pterygota</taxon>
        <taxon>Neoptera</taxon>
        <taxon>Endopterygota</taxon>
        <taxon>Lepidoptera</taxon>
        <taxon>Glossata</taxon>
        <taxon>Ditrysia</taxon>
        <taxon>Tineoidea</taxon>
        <taxon>Psychidae</taxon>
        <taxon>Oiketicinae</taxon>
        <taxon>Eumeta</taxon>
    </lineage>
</organism>
<name>A0A4C1XVV8_EUMVA</name>
<sequence length="197" mass="21208">METSMCNVQKCVEQLRRHDFINRGSAARAERGVLAEPRGSEPLAAPCPVTEIEGCAVRPVTVKVEDDGADAAACRGPHTGALIKEGDDALMKTSSNEMDDHMIKQELDIGPVVLQQKSMPHLLSPSILASPPTPCSGNGASPYLALVTAESQSKTEDQCRRDCRGLSDMSEELCKCKQCEFSDLEANSLKGHMPTPK</sequence>
<dbReference type="EMBL" id="BGZK01000954">
    <property type="protein sequence ID" value="GBP66295.1"/>
    <property type="molecule type" value="Genomic_DNA"/>
</dbReference>